<comment type="caution">
    <text evidence="2">The sequence shown here is derived from an EMBL/GenBank/DDBJ whole genome shotgun (WGS) entry which is preliminary data.</text>
</comment>
<feature type="region of interest" description="Disordered" evidence="1">
    <location>
        <begin position="69"/>
        <end position="97"/>
    </location>
</feature>
<dbReference type="Proteomes" id="UP000309601">
    <property type="component" value="Unassembled WGS sequence"/>
</dbReference>
<dbReference type="Gene3D" id="1.10.20.10">
    <property type="entry name" value="Histone, subunit A"/>
    <property type="match status" value="1"/>
</dbReference>
<protein>
    <recommendedName>
        <fullName evidence="4">Histone H2A/H2B/H3 domain-containing protein</fullName>
    </recommendedName>
</protein>
<organism evidence="2 3">
    <name type="scientific">Wallemia mellicola</name>
    <dbReference type="NCBI Taxonomy" id="1708541"/>
    <lineage>
        <taxon>Eukaryota</taxon>
        <taxon>Fungi</taxon>
        <taxon>Dikarya</taxon>
        <taxon>Basidiomycota</taxon>
        <taxon>Wallemiomycotina</taxon>
        <taxon>Wallemiomycetes</taxon>
        <taxon>Wallemiales</taxon>
        <taxon>Wallemiaceae</taxon>
        <taxon>Wallemia</taxon>
    </lineage>
</organism>
<gene>
    <name evidence="2" type="ORF">E3Q02_02957</name>
</gene>
<evidence type="ECO:0000313" key="2">
    <source>
        <dbReference type="EMBL" id="TIC63619.1"/>
    </source>
</evidence>
<dbReference type="InterPro" id="IPR009072">
    <property type="entry name" value="Histone-fold"/>
</dbReference>
<proteinExistence type="predicted"/>
<evidence type="ECO:0008006" key="4">
    <source>
        <dbReference type="Google" id="ProtNLM"/>
    </source>
</evidence>
<dbReference type="EMBL" id="SPRW01000034">
    <property type="protein sequence ID" value="TIC63619.1"/>
    <property type="molecule type" value="Genomic_DNA"/>
</dbReference>
<name>A0AB38MUN3_9BASI</name>
<accession>A0AB38MUN3</accession>
<dbReference type="GO" id="GO:0046982">
    <property type="term" value="F:protein heterodimerization activity"/>
    <property type="evidence" value="ECO:0007669"/>
    <property type="project" value="InterPro"/>
</dbReference>
<sequence>MAPPKPSYPRSTLSKIIKAQKPNKKIGPNLDKIVSTLSDMLPSLTHLQAYVALLSFLQRTAQETRIVAQETYGGDGGRKMSRKEIGRAGRTNPNRTQ</sequence>
<reference evidence="2 3" key="1">
    <citation type="submission" date="2019-03" db="EMBL/GenBank/DDBJ databases">
        <title>Sequencing 25 genomes of Wallemia mellicola.</title>
        <authorList>
            <person name="Gostincar C."/>
        </authorList>
    </citation>
    <scope>NUCLEOTIDE SEQUENCE [LARGE SCALE GENOMIC DNA]</scope>
    <source>
        <strain evidence="2 3">EXF-1274</strain>
    </source>
</reference>
<dbReference type="AlphaFoldDB" id="A0AB38MUN3"/>
<feature type="compositionally biased region" description="Basic and acidic residues" evidence="1">
    <location>
        <begin position="76"/>
        <end position="87"/>
    </location>
</feature>
<evidence type="ECO:0000256" key="1">
    <source>
        <dbReference type="SAM" id="MobiDB-lite"/>
    </source>
</evidence>
<evidence type="ECO:0000313" key="3">
    <source>
        <dbReference type="Proteomes" id="UP000309601"/>
    </source>
</evidence>